<feature type="transmembrane region" description="Helical" evidence="6">
    <location>
        <begin position="347"/>
        <end position="370"/>
    </location>
</feature>
<keyword evidence="8" id="KW-1185">Reference proteome</keyword>
<evidence type="ECO:0000313" key="8">
    <source>
        <dbReference type="Proteomes" id="UP000198851"/>
    </source>
</evidence>
<feature type="transmembrane region" description="Helical" evidence="6">
    <location>
        <begin position="111"/>
        <end position="128"/>
    </location>
</feature>
<dbReference type="PANTHER" id="PTHR33529">
    <property type="entry name" value="SLR0882 PROTEIN-RELATED"/>
    <property type="match status" value="1"/>
</dbReference>
<comment type="subcellular location">
    <subcellularLocation>
        <location evidence="1">Cell membrane</location>
        <topology evidence="1">Multi-pass membrane protein</topology>
    </subcellularLocation>
</comment>
<evidence type="ECO:0000256" key="6">
    <source>
        <dbReference type="SAM" id="Phobius"/>
    </source>
</evidence>
<evidence type="ECO:0000256" key="1">
    <source>
        <dbReference type="ARBA" id="ARBA00004651"/>
    </source>
</evidence>
<keyword evidence="4 6" id="KW-1133">Transmembrane helix</keyword>
<protein>
    <submittedName>
        <fullName evidence="7">Lipopolysaccharide export LptBFGC system, permease protein LptF</fullName>
    </submittedName>
</protein>
<keyword evidence="3 6" id="KW-0812">Transmembrane</keyword>
<accession>A0A1I4E9Y3</accession>
<dbReference type="EMBL" id="FOSZ01000004">
    <property type="protein sequence ID" value="SFL02083.1"/>
    <property type="molecule type" value="Genomic_DNA"/>
</dbReference>
<dbReference type="Pfam" id="PF03739">
    <property type="entry name" value="LptF_LptG"/>
    <property type="match status" value="1"/>
</dbReference>
<feature type="transmembrane region" description="Helical" evidence="6">
    <location>
        <begin position="71"/>
        <end position="90"/>
    </location>
</feature>
<proteinExistence type="predicted"/>
<name>A0A1I4E9Y3_9RHOB</name>
<feature type="transmembrane region" description="Helical" evidence="6">
    <location>
        <begin position="315"/>
        <end position="335"/>
    </location>
</feature>
<dbReference type="PANTHER" id="PTHR33529:SF6">
    <property type="entry name" value="YJGP_YJGQ FAMILY PERMEASE"/>
    <property type="match status" value="1"/>
</dbReference>
<evidence type="ECO:0000256" key="3">
    <source>
        <dbReference type="ARBA" id="ARBA00022692"/>
    </source>
</evidence>
<keyword evidence="5 6" id="KW-0472">Membrane</keyword>
<dbReference type="Proteomes" id="UP000198851">
    <property type="component" value="Unassembled WGS sequence"/>
</dbReference>
<dbReference type="STRING" id="1280847.SAMN04488036_104108"/>
<dbReference type="InterPro" id="IPR005495">
    <property type="entry name" value="LptG/LptF_permease"/>
</dbReference>
<dbReference type="RefSeq" id="WP_093323753.1">
    <property type="nucleotide sequence ID" value="NZ_FOSZ01000004.1"/>
</dbReference>
<dbReference type="GO" id="GO:0015920">
    <property type="term" value="P:lipopolysaccharide transport"/>
    <property type="evidence" value="ECO:0007669"/>
    <property type="project" value="TreeGrafter"/>
</dbReference>
<dbReference type="GO" id="GO:0043190">
    <property type="term" value="C:ATP-binding cassette (ABC) transporter complex"/>
    <property type="evidence" value="ECO:0007669"/>
    <property type="project" value="TreeGrafter"/>
</dbReference>
<evidence type="ECO:0000256" key="2">
    <source>
        <dbReference type="ARBA" id="ARBA00022475"/>
    </source>
</evidence>
<evidence type="ECO:0000313" key="7">
    <source>
        <dbReference type="EMBL" id="SFL02083.1"/>
    </source>
</evidence>
<organism evidence="7 8">
    <name type="scientific">Shimia haliotis</name>
    <dbReference type="NCBI Taxonomy" id="1280847"/>
    <lineage>
        <taxon>Bacteria</taxon>
        <taxon>Pseudomonadati</taxon>
        <taxon>Pseudomonadota</taxon>
        <taxon>Alphaproteobacteria</taxon>
        <taxon>Rhodobacterales</taxon>
        <taxon>Roseobacteraceae</taxon>
    </lineage>
</organism>
<dbReference type="AlphaFoldDB" id="A0A1I4E9Y3"/>
<evidence type="ECO:0000256" key="5">
    <source>
        <dbReference type="ARBA" id="ARBA00023136"/>
    </source>
</evidence>
<keyword evidence="2" id="KW-1003">Cell membrane</keyword>
<feature type="transmembrane region" description="Helical" evidence="6">
    <location>
        <begin position="285"/>
        <end position="303"/>
    </location>
</feature>
<gene>
    <name evidence="7" type="ORF">SAMN04488036_104108</name>
</gene>
<dbReference type="OrthoDB" id="7801623at2"/>
<sequence length="381" mass="41446">MTFRAYTGSAVRLIARSYLMTVGFVLFALVVIALSIDLTKTLDELRAKAEAANTPLWHILMPYASYRAVDVLTRLLGTACVIGGFLAVLWRHQRREDVVLATAGLSPSYHFTAILMVALVFGALQFSFQNWVRPVAVKAQVETQLGRYGQWFGSTEVGEHWIVGNDTAITASVNRGEGARLENVKIFEGLSAPTLTRVIRADRALPDPDATLWVLENVTLWTAESGFAPKRLDDLRLALPINAASLQWYGVHGFYLPNSAAREIATLTGTEAASDAQTTLAFRQLAFFLPGVLIFLGASLAQSGLSGRRLHPPRLMALAAVGYLTVVGVKSFWILGINGRVPPHLAAALPLAIAFGVACLLQLHHAGYLFRRKVGLQGRNA</sequence>
<evidence type="ECO:0000256" key="4">
    <source>
        <dbReference type="ARBA" id="ARBA00022989"/>
    </source>
</evidence>
<feature type="transmembrane region" description="Helical" evidence="6">
    <location>
        <begin position="18"/>
        <end position="36"/>
    </location>
</feature>
<reference evidence="8" key="1">
    <citation type="submission" date="2016-10" db="EMBL/GenBank/DDBJ databases">
        <authorList>
            <person name="Varghese N."/>
            <person name="Submissions S."/>
        </authorList>
    </citation>
    <scope>NUCLEOTIDE SEQUENCE [LARGE SCALE GENOMIC DNA]</scope>
    <source>
        <strain evidence="8">DSM 28453</strain>
    </source>
</reference>